<protein>
    <submittedName>
        <fullName evidence="1">Uncharacterized protein</fullName>
    </submittedName>
</protein>
<reference evidence="1 2" key="1">
    <citation type="submission" date="2017-07" db="EMBL/GenBank/DDBJ databases">
        <title>The genome sequence of Paludifilum halophilum highlights mechanisms for microbial adaptation to high salt environemnts.</title>
        <authorList>
            <person name="Belbahri L."/>
        </authorList>
    </citation>
    <scope>NUCLEOTIDE SEQUENCE [LARGE SCALE GENOMIC DNA]</scope>
    <source>
        <strain evidence="1 2">DSM 102817</strain>
    </source>
</reference>
<keyword evidence="2" id="KW-1185">Reference proteome</keyword>
<proteinExistence type="predicted"/>
<accession>A0A235B5T7</accession>
<sequence>MRKDQLTAVHSDQRHLSRVGLFNPGAITVAQKRMHIFFSGPFNDWCMAWFPFHLLSRPVRSAPINGTVWKRRDFSERAFFPAE</sequence>
<dbReference type="EMBL" id="NOWF01000005">
    <property type="protein sequence ID" value="OYD07602.1"/>
    <property type="molecule type" value="Genomic_DNA"/>
</dbReference>
<gene>
    <name evidence="1" type="ORF">CHM34_08950</name>
</gene>
<comment type="caution">
    <text evidence="1">The sequence shown here is derived from an EMBL/GenBank/DDBJ whole genome shotgun (WGS) entry which is preliminary data.</text>
</comment>
<dbReference type="AlphaFoldDB" id="A0A235B5T7"/>
<evidence type="ECO:0000313" key="2">
    <source>
        <dbReference type="Proteomes" id="UP000215459"/>
    </source>
</evidence>
<dbReference type="RefSeq" id="WP_094264273.1">
    <property type="nucleotide sequence ID" value="NZ_NOWF01000005.1"/>
</dbReference>
<dbReference type="Proteomes" id="UP000215459">
    <property type="component" value="Unassembled WGS sequence"/>
</dbReference>
<evidence type="ECO:0000313" key="1">
    <source>
        <dbReference type="EMBL" id="OYD07602.1"/>
    </source>
</evidence>
<name>A0A235B5T7_9BACL</name>
<organism evidence="1 2">
    <name type="scientific">Paludifilum halophilum</name>
    <dbReference type="NCBI Taxonomy" id="1642702"/>
    <lineage>
        <taxon>Bacteria</taxon>
        <taxon>Bacillati</taxon>
        <taxon>Bacillota</taxon>
        <taxon>Bacilli</taxon>
        <taxon>Bacillales</taxon>
        <taxon>Thermoactinomycetaceae</taxon>
        <taxon>Paludifilum</taxon>
    </lineage>
</organism>